<evidence type="ECO:0000313" key="7">
    <source>
        <dbReference type="EMBL" id="GMM37011.1"/>
    </source>
</evidence>
<organism evidence="7 8">
    <name type="scientific">Saccharomycopsis crataegensis</name>
    <dbReference type="NCBI Taxonomy" id="43959"/>
    <lineage>
        <taxon>Eukaryota</taxon>
        <taxon>Fungi</taxon>
        <taxon>Dikarya</taxon>
        <taxon>Ascomycota</taxon>
        <taxon>Saccharomycotina</taxon>
        <taxon>Saccharomycetes</taxon>
        <taxon>Saccharomycopsidaceae</taxon>
        <taxon>Saccharomycopsis</taxon>
    </lineage>
</organism>
<sequence length="411" mass="45827">MAAPISAPSGYRQSTWLVGLAALAAVITLWVISSFLINEIFESEIYAKPFFITYINTSIFIFYLMPFVFTYLRCRVNGSKVDMYDILKNELNANSQAESSLSSLQRTGSRKSRTVVDLESQIETTELISNNNDSSSDNGSFNIDNNHPIIIDNDPLSLQETIKLSFQFCLLWYAANLVTNASLRYTSVSSQTILSSTSSFFTLFFGVVFRIDTINKIKLISLIFSFVGIVIITRIDSHSSPHKVSLKDDNYGFAMFLGNLLALAGACFYGAYTVLLKLKVRSQDRLNTKLFFGFVGIFNIVLLWPTLFVWHFTGIESFELPSSSFVWKIILINCLITFISDYCWAIAVLLTSPLTVTVGLSLTIPLALLGDAVYKGKTISIGYLLGAAIISVSFFMINKDQEDVVEEDGIQ</sequence>
<proteinExistence type="predicted"/>
<keyword evidence="2 5" id="KW-0812">Transmembrane</keyword>
<feature type="domain" description="EamA" evidence="6">
    <location>
        <begin position="168"/>
        <end position="233"/>
    </location>
</feature>
<dbReference type="InterPro" id="IPR037185">
    <property type="entry name" value="EmrE-like"/>
</dbReference>
<comment type="subcellular location">
    <subcellularLocation>
        <location evidence="1">Membrane</location>
        <topology evidence="1">Multi-pass membrane protein</topology>
    </subcellularLocation>
</comment>
<feature type="transmembrane region" description="Helical" evidence="5">
    <location>
        <begin position="290"/>
        <end position="313"/>
    </location>
</feature>
<dbReference type="PANTHER" id="PTHR23051:SF0">
    <property type="entry name" value="SOLUTE CARRIER FAMILY 35 MEMBER F5"/>
    <property type="match status" value="1"/>
</dbReference>
<dbReference type="SUPFAM" id="SSF103481">
    <property type="entry name" value="Multidrug resistance efflux transporter EmrE"/>
    <property type="match status" value="2"/>
</dbReference>
<keyword evidence="3 5" id="KW-1133">Transmembrane helix</keyword>
<dbReference type="Proteomes" id="UP001360560">
    <property type="component" value="Unassembled WGS sequence"/>
</dbReference>
<dbReference type="PANTHER" id="PTHR23051">
    <property type="entry name" value="SOLUTE CARRIER FAMILY 35, MEMBER F5"/>
    <property type="match status" value="1"/>
</dbReference>
<protein>
    <recommendedName>
        <fullName evidence="6">EamA domain-containing protein</fullName>
    </recommendedName>
</protein>
<dbReference type="AlphaFoldDB" id="A0AAV5QR30"/>
<dbReference type="InterPro" id="IPR000620">
    <property type="entry name" value="EamA_dom"/>
</dbReference>
<evidence type="ECO:0000259" key="6">
    <source>
        <dbReference type="Pfam" id="PF00892"/>
    </source>
</evidence>
<keyword evidence="4 5" id="KW-0472">Membrane</keyword>
<reference evidence="7 8" key="1">
    <citation type="journal article" date="2023" name="Elife">
        <title>Identification of key yeast species and microbe-microbe interactions impacting larval growth of Drosophila in the wild.</title>
        <authorList>
            <person name="Mure A."/>
            <person name="Sugiura Y."/>
            <person name="Maeda R."/>
            <person name="Honda K."/>
            <person name="Sakurai N."/>
            <person name="Takahashi Y."/>
            <person name="Watada M."/>
            <person name="Katoh T."/>
            <person name="Gotoh A."/>
            <person name="Gotoh Y."/>
            <person name="Taniguchi I."/>
            <person name="Nakamura K."/>
            <person name="Hayashi T."/>
            <person name="Katayama T."/>
            <person name="Uemura T."/>
            <person name="Hattori Y."/>
        </authorList>
    </citation>
    <scope>NUCLEOTIDE SEQUENCE [LARGE SCALE GENOMIC DNA]</scope>
    <source>
        <strain evidence="7 8">SC-9</strain>
    </source>
</reference>
<evidence type="ECO:0000256" key="4">
    <source>
        <dbReference type="ARBA" id="ARBA00023136"/>
    </source>
</evidence>
<dbReference type="GO" id="GO:0000329">
    <property type="term" value="C:fungal-type vacuole membrane"/>
    <property type="evidence" value="ECO:0007669"/>
    <property type="project" value="TreeGrafter"/>
</dbReference>
<feature type="transmembrane region" description="Helical" evidence="5">
    <location>
        <begin position="219"/>
        <end position="235"/>
    </location>
</feature>
<evidence type="ECO:0000256" key="3">
    <source>
        <dbReference type="ARBA" id="ARBA00022989"/>
    </source>
</evidence>
<feature type="transmembrane region" description="Helical" evidence="5">
    <location>
        <begin position="380"/>
        <end position="397"/>
    </location>
</feature>
<evidence type="ECO:0000256" key="5">
    <source>
        <dbReference type="SAM" id="Phobius"/>
    </source>
</evidence>
<evidence type="ECO:0000256" key="1">
    <source>
        <dbReference type="ARBA" id="ARBA00004141"/>
    </source>
</evidence>
<dbReference type="GeneID" id="90074986"/>
<evidence type="ECO:0000256" key="2">
    <source>
        <dbReference type="ARBA" id="ARBA00022692"/>
    </source>
</evidence>
<feature type="transmembrane region" description="Helical" evidence="5">
    <location>
        <begin position="325"/>
        <end position="347"/>
    </location>
</feature>
<dbReference type="Pfam" id="PF00892">
    <property type="entry name" value="EamA"/>
    <property type="match status" value="1"/>
</dbReference>
<accession>A0AAV5QR30</accession>
<feature type="transmembrane region" description="Helical" evidence="5">
    <location>
        <begin position="50"/>
        <end position="72"/>
    </location>
</feature>
<feature type="transmembrane region" description="Helical" evidence="5">
    <location>
        <begin position="255"/>
        <end position="278"/>
    </location>
</feature>
<gene>
    <name evidence="7" type="ORF">DASC09_043360</name>
</gene>
<comment type="caution">
    <text evidence="7">The sequence shown here is derived from an EMBL/GenBank/DDBJ whole genome shotgun (WGS) entry which is preliminary data.</text>
</comment>
<feature type="transmembrane region" description="Helical" evidence="5">
    <location>
        <begin position="193"/>
        <end position="212"/>
    </location>
</feature>
<feature type="transmembrane region" description="Helical" evidence="5">
    <location>
        <begin position="16"/>
        <end position="38"/>
    </location>
</feature>
<dbReference type="EMBL" id="BTFZ01000011">
    <property type="protein sequence ID" value="GMM37011.1"/>
    <property type="molecule type" value="Genomic_DNA"/>
</dbReference>
<dbReference type="RefSeq" id="XP_064854007.1">
    <property type="nucleotide sequence ID" value="XM_064997935.1"/>
</dbReference>
<keyword evidence="8" id="KW-1185">Reference proteome</keyword>
<evidence type="ECO:0000313" key="8">
    <source>
        <dbReference type="Proteomes" id="UP001360560"/>
    </source>
</evidence>
<feature type="transmembrane region" description="Helical" evidence="5">
    <location>
        <begin position="354"/>
        <end position="374"/>
    </location>
</feature>
<name>A0AAV5QR30_9ASCO</name>